<evidence type="ECO:0000259" key="2">
    <source>
        <dbReference type="Pfam" id="PF22992"/>
    </source>
</evidence>
<keyword evidence="4" id="KW-1185">Reference proteome</keyword>
<dbReference type="InterPro" id="IPR031140">
    <property type="entry name" value="IDD1-16"/>
</dbReference>
<dbReference type="PANTHER" id="PTHR10593">
    <property type="entry name" value="SERINE/THREONINE-PROTEIN KINASE RIO"/>
    <property type="match status" value="1"/>
</dbReference>
<dbReference type="STRING" id="3469.A0A4Y7K173"/>
<evidence type="ECO:0000313" key="4">
    <source>
        <dbReference type="Proteomes" id="UP000316621"/>
    </source>
</evidence>
<dbReference type="Pfam" id="PF22992">
    <property type="entry name" value="C2CH-4th_BIRD-IDD"/>
    <property type="match status" value="1"/>
</dbReference>
<feature type="compositionally biased region" description="Pro residues" evidence="1">
    <location>
        <begin position="131"/>
        <end position="152"/>
    </location>
</feature>
<protein>
    <recommendedName>
        <fullName evidence="2">BIRD-IDD transcription factor fourth C2HC zinc finger domain-containing protein</fullName>
    </recommendedName>
</protein>
<dbReference type="Gramene" id="RZC67103">
    <property type="protein sequence ID" value="RZC67103"/>
    <property type="gene ID" value="C5167_010773"/>
</dbReference>
<dbReference type="InterPro" id="IPR055185">
    <property type="entry name" value="C2CH-4th_BIRD-IDD"/>
</dbReference>
<dbReference type="GO" id="GO:0003700">
    <property type="term" value="F:DNA-binding transcription factor activity"/>
    <property type="evidence" value="ECO:0007669"/>
    <property type="project" value="TreeGrafter"/>
</dbReference>
<accession>A0A4Y7K173</accession>
<dbReference type="GO" id="GO:0005634">
    <property type="term" value="C:nucleus"/>
    <property type="evidence" value="ECO:0007669"/>
    <property type="project" value="TreeGrafter"/>
</dbReference>
<dbReference type="AlphaFoldDB" id="A0A4Y7K173"/>
<reference evidence="3 4" key="1">
    <citation type="journal article" date="2018" name="Science">
        <title>The opium poppy genome and morphinan production.</title>
        <authorList>
            <person name="Guo L."/>
            <person name="Winzer T."/>
            <person name="Yang X."/>
            <person name="Li Y."/>
            <person name="Ning Z."/>
            <person name="He Z."/>
            <person name="Teodor R."/>
            <person name="Lu Y."/>
            <person name="Bowser T.A."/>
            <person name="Graham I.A."/>
            <person name="Ye K."/>
        </authorList>
    </citation>
    <scope>NUCLEOTIDE SEQUENCE [LARGE SCALE GENOMIC DNA]</scope>
    <source>
        <strain evidence="4">cv. HN1</strain>
        <tissue evidence="3">Leaves</tissue>
    </source>
</reference>
<proteinExistence type="predicted"/>
<organism evidence="3 4">
    <name type="scientific">Papaver somniferum</name>
    <name type="common">Opium poppy</name>
    <dbReference type="NCBI Taxonomy" id="3469"/>
    <lineage>
        <taxon>Eukaryota</taxon>
        <taxon>Viridiplantae</taxon>
        <taxon>Streptophyta</taxon>
        <taxon>Embryophyta</taxon>
        <taxon>Tracheophyta</taxon>
        <taxon>Spermatophyta</taxon>
        <taxon>Magnoliopsida</taxon>
        <taxon>Ranunculales</taxon>
        <taxon>Papaveraceae</taxon>
        <taxon>Papaveroideae</taxon>
        <taxon>Papaver</taxon>
    </lineage>
</organism>
<feature type="domain" description="BIRD-IDD transcription factor fourth C2HC zinc finger" evidence="2">
    <location>
        <begin position="85"/>
        <end position="110"/>
    </location>
</feature>
<feature type="region of interest" description="Disordered" evidence="1">
    <location>
        <begin position="1"/>
        <end position="48"/>
    </location>
</feature>
<name>A0A4Y7K173_PAPSO</name>
<feature type="compositionally biased region" description="Low complexity" evidence="1">
    <location>
        <begin position="12"/>
        <end position="25"/>
    </location>
</feature>
<feature type="region of interest" description="Disordered" evidence="1">
    <location>
        <begin position="130"/>
        <end position="152"/>
    </location>
</feature>
<dbReference type="PANTHER" id="PTHR10593:SF236">
    <property type="entry name" value="PROTEIN INDETERMINATE-DOMAIN 11"/>
    <property type="match status" value="1"/>
</dbReference>
<evidence type="ECO:0000313" key="3">
    <source>
        <dbReference type="EMBL" id="RZC67103.1"/>
    </source>
</evidence>
<sequence length="174" mass="18659">MPVDLENSSAMSVSTVSGEASVSSSGNQTGAPASTVVKKKRNLPGMPDPNAEVSNVIKIYNYIDEVIIYHGNFDKEQLKRYGNVRDSFITHRAFCDALAEEAAKVHTILPNSKPEEVVSISFVKPKAVVSSPPPPPPPLSPLPLTPPPPPLPPAMDVLPEYDQIPGMILSHVSL</sequence>
<feature type="compositionally biased region" description="Polar residues" evidence="1">
    <location>
        <begin position="1"/>
        <end position="11"/>
    </location>
</feature>
<evidence type="ECO:0000256" key="1">
    <source>
        <dbReference type="SAM" id="MobiDB-lite"/>
    </source>
</evidence>
<gene>
    <name evidence="3" type="ORF">C5167_010773</name>
</gene>
<dbReference type="EMBL" id="CM010720">
    <property type="protein sequence ID" value="RZC67103.1"/>
    <property type="molecule type" value="Genomic_DNA"/>
</dbReference>
<dbReference type="Proteomes" id="UP000316621">
    <property type="component" value="Chromosome 6"/>
</dbReference>